<evidence type="ECO:0000313" key="2">
    <source>
        <dbReference type="Proteomes" id="UP000070505"/>
    </source>
</evidence>
<dbReference type="Proteomes" id="UP000070505">
    <property type="component" value="Unassembled WGS sequence"/>
</dbReference>
<accession>A0A135Z4P2</accession>
<dbReference type="PATRIC" id="fig|2702.101.peg.972"/>
<feature type="non-terminal residue" evidence="1">
    <location>
        <position position="142"/>
    </location>
</feature>
<comment type="caution">
    <text evidence="1">The sequence shown here is derived from an EMBL/GenBank/DDBJ whole genome shotgun (WGS) entry which is preliminary data.</text>
</comment>
<protein>
    <submittedName>
        <fullName evidence="1">Uncharacterized protein</fullName>
    </submittedName>
</protein>
<reference evidence="1 2" key="1">
    <citation type="submission" date="2016-02" db="EMBL/GenBank/DDBJ databases">
        <authorList>
            <person name="Wen L."/>
            <person name="He K."/>
            <person name="Yang H."/>
        </authorList>
    </citation>
    <scope>NUCLEOTIDE SEQUENCE [LARGE SCALE GENOMIC DNA]</scope>
    <source>
        <strain evidence="1 2">CMW7778B</strain>
    </source>
</reference>
<dbReference type="AlphaFoldDB" id="A0A135Z4P2"/>
<sequence length="142" mass="15549">MMRMGYNMSQSLSSNKNIHSNMSLTLKKVVSITIASLTVIGLACSLSACGANSVNSSTTKTEDQRVKQLSKYKVEFLIGATDAEFDSASSPVIMHFIGEDKNNKDVDFYHAIVKNGKRDIINMKPGHYKIDMSDCMLSDGSV</sequence>
<evidence type="ECO:0000313" key="1">
    <source>
        <dbReference type="EMBL" id="KXI16624.1"/>
    </source>
</evidence>
<dbReference type="EMBL" id="LSRC01000041">
    <property type="protein sequence ID" value="KXI16624.1"/>
    <property type="molecule type" value="Genomic_DNA"/>
</dbReference>
<name>A0A135Z4P2_GARVA</name>
<proteinExistence type="predicted"/>
<organism evidence="1 2">
    <name type="scientific">Gardnerella vaginalis</name>
    <dbReference type="NCBI Taxonomy" id="2702"/>
    <lineage>
        <taxon>Bacteria</taxon>
        <taxon>Bacillati</taxon>
        <taxon>Actinomycetota</taxon>
        <taxon>Actinomycetes</taxon>
        <taxon>Bifidobacteriales</taxon>
        <taxon>Bifidobacteriaceae</taxon>
        <taxon>Gardnerella</taxon>
    </lineage>
</organism>
<gene>
    <name evidence="1" type="ORF">HMPREF3230_00990</name>
</gene>